<protein>
    <submittedName>
        <fullName evidence="10">MFS transporter</fullName>
    </submittedName>
</protein>
<evidence type="ECO:0000313" key="10">
    <source>
        <dbReference type="EMBL" id="MEU7291892.1"/>
    </source>
</evidence>
<keyword evidence="4 8" id="KW-0812">Transmembrane</keyword>
<feature type="transmembrane region" description="Helical" evidence="8">
    <location>
        <begin position="154"/>
        <end position="176"/>
    </location>
</feature>
<evidence type="ECO:0000313" key="11">
    <source>
        <dbReference type="Proteomes" id="UP001551210"/>
    </source>
</evidence>
<evidence type="ECO:0000256" key="2">
    <source>
        <dbReference type="ARBA" id="ARBA00022448"/>
    </source>
</evidence>
<feature type="transmembrane region" description="Helical" evidence="8">
    <location>
        <begin position="286"/>
        <end position="305"/>
    </location>
</feature>
<keyword evidence="6 8" id="KW-0472">Membrane</keyword>
<dbReference type="PANTHER" id="PTHR42718">
    <property type="entry name" value="MAJOR FACILITATOR SUPERFAMILY MULTIDRUG TRANSPORTER MFSC"/>
    <property type="match status" value="1"/>
</dbReference>
<dbReference type="SUPFAM" id="SSF103473">
    <property type="entry name" value="MFS general substrate transporter"/>
    <property type="match status" value="1"/>
</dbReference>
<feature type="domain" description="Major facilitator superfamily (MFS) profile" evidence="9">
    <location>
        <begin position="26"/>
        <end position="406"/>
    </location>
</feature>
<dbReference type="RefSeq" id="WP_359203211.1">
    <property type="nucleotide sequence ID" value="NZ_JBEZAM010000001.1"/>
</dbReference>
<dbReference type="PANTHER" id="PTHR42718:SF46">
    <property type="entry name" value="BLR6921 PROTEIN"/>
    <property type="match status" value="1"/>
</dbReference>
<feature type="transmembrane region" description="Helical" evidence="8">
    <location>
        <begin position="116"/>
        <end position="142"/>
    </location>
</feature>
<accession>A0ABV3CNV7</accession>
<keyword evidence="11" id="KW-1185">Reference proteome</keyword>
<feature type="transmembrane region" description="Helical" evidence="8">
    <location>
        <begin position="60"/>
        <end position="80"/>
    </location>
</feature>
<proteinExistence type="predicted"/>
<dbReference type="EMBL" id="JBEZAM010000001">
    <property type="protein sequence ID" value="MEU7291892.1"/>
    <property type="molecule type" value="Genomic_DNA"/>
</dbReference>
<feature type="transmembrane region" description="Helical" evidence="8">
    <location>
        <begin position="382"/>
        <end position="402"/>
    </location>
</feature>
<evidence type="ECO:0000256" key="8">
    <source>
        <dbReference type="SAM" id="Phobius"/>
    </source>
</evidence>
<name>A0ABV3CNV7_STREX</name>
<keyword evidence="2" id="KW-0813">Transport</keyword>
<evidence type="ECO:0000256" key="1">
    <source>
        <dbReference type="ARBA" id="ARBA00004651"/>
    </source>
</evidence>
<feature type="transmembrane region" description="Helical" evidence="8">
    <location>
        <begin position="182"/>
        <end position="201"/>
    </location>
</feature>
<organism evidence="10 11">
    <name type="scientific">Streptomyces exfoliatus</name>
    <name type="common">Streptomyces hydrogenans</name>
    <dbReference type="NCBI Taxonomy" id="1905"/>
    <lineage>
        <taxon>Bacteria</taxon>
        <taxon>Bacillati</taxon>
        <taxon>Actinomycetota</taxon>
        <taxon>Actinomycetes</taxon>
        <taxon>Kitasatosporales</taxon>
        <taxon>Streptomycetaceae</taxon>
        <taxon>Streptomyces</taxon>
    </lineage>
</organism>
<comment type="subcellular location">
    <subcellularLocation>
        <location evidence="1">Cell membrane</location>
        <topology evidence="1">Multi-pass membrane protein</topology>
    </subcellularLocation>
</comment>
<feature type="transmembrane region" description="Helical" evidence="8">
    <location>
        <begin position="352"/>
        <end position="376"/>
    </location>
</feature>
<evidence type="ECO:0000256" key="7">
    <source>
        <dbReference type="ARBA" id="ARBA00023251"/>
    </source>
</evidence>
<keyword evidence="3" id="KW-1003">Cell membrane</keyword>
<comment type="caution">
    <text evidence="10">The sequence shown here is derived from an EMBL/GenBank/DDBJ whole genome shotgun (WGS) entry which is preliminary data.</text>
</comment>
<evidence type="ECO:0000256" key="5">
    <source>
        <dbReference type="ARBA" id="ARBA00022989"/>
    </source>
</evidence>
<dbReference type="PROSITE" id="PS50850">
    <property type="entry name" value="MFS"/>
    <property type="match status" value="1"/>
</dbReference>
<feature type="transmembrane region" description="Helical" evidence="8">
    <location>
        <begin position="256"/>
        <end position="274"/>
    </location>
</feature>
<dbReference type="Proteomes" id="UP001551210">
    <property type="component" value="Unassembled WGS sequence"/>
</dbReference>
<keyword evidence="5 8" id="KW-1133">Transmembrane helix</keyword>
<dbReference type="Gene3D" id="1.20.1250.20">
    <property type="entry name" value="MFS general substrate transporter like domains"/>
    <property type="match status" value="1"/>
</dbReference>
<dbReference type="Pfam" id="PF07690">
    <property type="entry name" value="MFS_1"/>
    <property type="match status" value="1"/>
</dbReference>
<evidence type="ECO:0000256" key="3">
    <source>
        <dbReference type="ARBA" id="ARBA00022475"/>
    </source>
</evidence>
<dbReference type="InterPro" id="IPR036259">
    <property type="entry name" value="MFS_trans_sf"/>
</dbReference>
<gene>
    <name evidence="10" type="ORF">AB0A76_01600</name>
</gene>
<evidence type="ECO:0000256" key="6">
    <source>
        <dbReference type="ARBA" id="ARBA00023136"/>
    </source>
</evidence>
<reference evidence="10 11" key="1">
    <citation type="submission" date="2024-06" db="EMBL/GenBank/DDBJ databases">
        <title>The Natural Products Discovery Center: Release of the First 8490 Sequenced Strains for Exploring Actinobacteria Biosynthetic Diversity.</title>
        <authorList>
            <person name="Kalkreuter E."/>
            <person name="Kautsar S.A."/>
            <person name="Yang D."/>
            <person name="Bader C.D."/>
            <person name="Teijaro C.N."/>
            <person name="Fluegel L."/>
            <person name="Davis C.M."/>
            <person name="Simpson J.R."/>
            <person name="Lauterbach L."/>
            <person name="Steele A.D."/>
            <person name="Gui C."/>
            <person name="Meng S."/>
            <person name="Li G."/>
            <person name="Viehrig K."/>
            <person name="Ye F."/>
            <person name="Su P."/>
            <person name="Kiefer A.F."/>
            <person name="Nichols A."/>
            <person name="Cepeda A.J."/>
            <person name="Yan W."/>
            <person name="Fan B."/>
            <person name="Jiang Y."/>
            <person name="Adhikari A."/>
            <person name="Zheng C.-J."/>
            <person name="Schuster L."/>
            <person name="Cowan T.M."/>
            <person name="Smanski M.J."/>
            <person name="Chevrette M.G."/>
            <person name="De Carvalho L.P.S."/>
            <person name="Shen B."/>
        </authorList>
    </citation>
    <scope>NUCLEOTIDE SEQUENCE [LARGE SCALE GENOMIC DNA]</scope>
    <source>
        <strain evidence="10 11">NPDC045705</strain>
    </source>
</reference>
<sequence length="424" mass="43361">MPTTVRPAEAPPAAASPRWRPRERALLLVLAGNMLIDALEVSVVLVALPAVRADLGLPLWQAQGVMSGFALGFAALLLLGPRITARWGRRRVYLLSLPVFTAASVAGGLAEDGAVLIAARVVTGACAALTAPTGLAIISTAFPEGAERRRAVSVYSLFGAAGFTLGLLSAGALTGLSWRWDVVLPGPVALVLLLFGLRLLPADDASVRNGPRPTAALLRHGPLLRSAVGAALLNGTYLGLLVLLTLHFQARFGWDAWRTALAFLPACLPLVLSLPFAGRLVERFGAARLVAAGAAAALLGQALHLRPGALDDYASGVLPGLLLVGAAFVLSFAALNLQALASVPAPQRPAAVPLYQAGVQLGVVLVLPAVAVLSAVGDGLRAPLALLTALAAAGFLTALTGLRGDRADRPPVPTKPSGPSGETA</sequence>
<evidence type="ECO:0000259" key="9">
    <source>
        <dbReference type="PROSITE" id="PS50850"/>
    </source>
</evidence>
<feature type="transmembrane region" description="Helical" evidence="8">
    <location>
        <begin position="222"/>
        <end position="244"/>
    </location>
</feature>
<feature type="transmembrane region" description="Helical" evidence="8">
    <location>
        <begin position="92"/>
        <end position="110"/>
    </location>
</feature>
<dbReference type="CDD" id="cd17321">
    <property type="entry name" value="MFS_MMR_MDR_like"/>
    <property type="match status" value="1"/>
</dbReference>
<dbReference type="InterPro" id="IPR020846">
    <property type="entry name" value="MFS_dom"/>
</dbReference>
<feature type="transmembrane region" description="Helical" evidence="8">
    <location>
        <begin position="25"/>
        <end position="48"/>
    </location>
</feature>
<evidence type="ECO:0000256" key="4">
    <source>
        <dbReference type="ARBA" id="ARBA00022692"/>
    </source>
</evidence>
<keyword evidence="7" id="KW-0046">Antibiotic resistance</keyword>
<feature type="transmembrane region" description="Helical" evidence="8">
    <location>
        <begin position="317"/>
        <end position="340"/>
    </location>
</feature>
<dbReference type="InterPro" id="IPR011701">
    <property type="entry name" value="MFS"/>
</dbReference>